<dbReference type="EMBL" id="CM056743">
    <property type="protein sequence ID" value="KAJ8669135.1"/>
    <property type="molecule type" value="Genomic_DNA"/>
</dbReference>
<evidence type="ECO:0000313" key="2">
    <source>
        <dbReference type="Proteomes" id="UP001239111"/>
    </source>
</evidence>
<organism evidence="1 2">
    <name type="scientific">Eretmocerus hayati</name>
    <dbReference type="NCBI Taxonomy" id="131215"/>
    <lineage>
        <taxon>Eukaryota</taxon>
        <taxon>Metazoa</taxon>
        <taxon>Ecdysozoa</taxon>
        <taxon>Arthropoda</taxon>
        <taxon>Hexapoda</taxon>
        <taxon>Insecta</taxon>
        <taxon>Pterygota</taxon>
        <taxon>Neoptera</taxon>
        <taxon>Endopterygota</taxon>
        <taxon>Hymenoptera</taxon>
        <taxon>Apocrita</taxon>
        <taxon>Proctotrupomorpha</taxon>
        <taxon>Chalcidoidea</taxon>
        <taxon>Aphelinidae</taxon>
        <taxon>Aphelininae</taxon>
        <taxon>Eretmocerus</taxon>
    </lineage>
</organism>
<proteinExistence type="predicted"/>
<comment type="caution">
    <text evidence="1">The sequence shown here is derived from an EMBL/GenBank/DDBJ whole genome shotgun (WGS) entry which is preliminary data.</text>
</comment>
<reference evidence="1" key="1">
    <citation type="submission" date="2023-04" db="EMBL/GenBank/DDBJ databases">
        <title>A chromosome-level genome assembly of the parasitoid wasp Eretmocerus hayati.</title>
        <authorList>
            <person name="Zhong Y."/>
            <person name="Liu S."/>
            <person name="Liu Y."/>
        </authorList>
    </citation>
    <scope>NUCLEOTIDE SEQUENCE</scope>
    <source>
        <strain evidence="1">ZJU_SS_LIU_2023</strain>
    </source>
</reference>
<protein>
    <submittedName>
        <fullName evidence="1">Uncharacterized protein</fullName>
    </submittedName>
</protein>
<sequence length="694" mass="78700">MEAANSVKLQRVRTTGAGASETGRSTIVTAAASGDCSTRSKQLEGKCAGATPPEGSRTHPTANHQQQQQRQQRKRCVCFPKNYGPSQFPAEWAELRSDKLLCDGAIKCGSKSKTSQRVFLVHRAILSVASPYFRALFTSSLNGTIANDQVCRELELPDVEPDAFELLLDYAYTGSCRVDEDNVQTLLPLSDRLQVLGVVQLCCRFLLKQLRPHNCLGICKFARHYFCHDLEERGRKYIRHHFKQIVRESSEFRELSCEELEQILRDDELNARNEELVFEAVKHWVEWRIPERSQHLSTLLRCPRYGLMRQSYFHDQVVTWKLAQNQECKKALRSAELHFEERKSKRRQKLFPAMSLENELLRPRVPCDILFTVGGWSLGAPTNFVETYDNRADRWFLSSFTDNTPRAYHGVCALEGLLYVIGGYDGFKYFNSVRCFEPVSKKWHERACMQRARCYVSVAVQGGKIYALGGNNGLARLSSCERYDPRTNQWDLISSMSWPRSDASAAALDGRIYVVGGFDGLDILSTAEVYDVASDQWSFIEPMSTLRTGMSLVAYRNCLYVIGGFDGYERLSTCERYNPSQPDEWQEIPEMLNPRSSFATAVLDDMIFVIGGYFDPSPVAHVECYDGESNEWYDASPMNLSRSALSACVISGLPNARDYSYHRGERHQIPSLANKQRRNKKRTTVVAAPPGIVG</sequence>
<accession>A0ACC2NHU8</accession>
<evidence type="ECO:0000313" key="1">
    <source>
        <dbReference type="EMBL" id="KAJ8669135.1"/>
    </source>
</evidence>
<name>A0ACC2NHU8_9HYME</name>
<dbReference type="Proteomes" id="UP001239111">
    <property type="component" value="Chromosome 3"/>
</dbReference>
<gene>
    <name evidence="1" type="ORF">QAD02_000394</name>
</gene>
<keyword evidence="2" id="KW-1185">Reference proteome</keyword>